<reference evidence="2 3" key="1">
    <citation type="journal article" date="2024" name="Plant Biotechnol. J.">
        <title>Dendrobium thyrsiflorum genome and its molecular insights into genes involved in important horticultural traits.</title>
        <authorList>
            <person name="Chen B."/>
            <person name="Wang J.Y."/>
            <person name="Zheng P.J."/>
            <person name="Li K.L."/>
            <person name="Liang Y.M."/>
            <person name="Chen X.F."/>
            <person name="Zhang C."/>
            <person name="Zhao X."/>
            <person name="He X."/>
            <person name="Zhang G.Q."/>
            <person name="Liu Z.J."/>
            <person name="Xu Q."/>
        </authorList>
    </citation>
    <scope>NUCLEOTIDE SEQUENCE [LARGE SCALE GENOMIC DNA]</scope>
    <source>
        <strain evidence="2">GZMU011</strain>
    </source>
</reference>
<dbReference type="InterPro" id="IPR036691">
    <property type="entry name" value="Endo/exonu/phosph_ase_sf"/>
</dbReference>
<accession>A0ABD0VN62</accession>
<dbReference type="Proteomes" id="UP001552299">
    <property type="component" value="Unassembled WGS sequence"/>
</dbReference>
<evidence type="ECO:0000313" key="2">
    <source>
        <dbReference type="EMBL" id="KAL0926223.1"/>
    </source>
</evidence>
<evidence type="ECO:0000313" key="3">
    <source>
        <dbReference type="Proteomes" id="UP001552299"/>
    </source>
</evidence>
<dbReference type="SUPFAM" id="SSF56219">
    <property type="entry name" value="DNase I-like"/>
    <property type="match status" value="1"/>
</dbReference>
<protein>
    <recommendedName>
        <fullName evidence="1">Endonuclease/exonuclease/phosphatase domain-containing protein</fullName>
    </recommendedName>
</protein>
<dbReference type="AlphaFoldDB" id="A0ABD0VN62"/>
<gene>
    <name evidence="2" type="ORF">M5K25_002435</name>
</gene>
<feature type="domain" description="Endonuclease/exonuclease/phosphatase" evidence="1">
    <location>
        <begin position="144"/>
        <end position="355"/>
    </location>
</feature>
<dbReference type="EMBL" id="JANQDX010000003">
    <property type="protein sequence ID" value="KAL0926223.1"/>
    <property type="molecule type" value="Genomic_DNA"/>
</dbReference>
<name>A0ABD0VN62_DENTH</name>
<proteinExistence type="predicted"/>
<dbReference type="Gene3D" id="3.60.10.10">
    <property type="entry name" value="Endonuclease/exonuclease/phosphatase"/>
    <property type="match status" value="1"/>
</dbReference>
<sequence>MVSDTVEVKLKLEAETSVSEEVVILKNEMKNSEAIIPQKKYVTGYNSANISFNQNSEIKMSSRSSRFVKCNEIISSSSVKQKRNKELKSLGPIEATPRKRKGDVNMSHGGGEVFPISPLWVVSLTCSPEVALVLFFCLSQKREASLYLREIVKDNNVFFIGLLETKLSNIDRREVNRIIGEDWNFFHHLGVGTLGGILVLWNRNEVSFEVLENSSQLVFGSIQIPNMGIWNFSTIYGIKDLHIRRGLWDSIERLSPSNISFIVGGDFNCILSKEDKIEGKRFIFSQGPDQEMKSFMVNNDFHDVGVIGPRFTWCNNKEGTSRIWERLDRCLLNSSAIQCVPFSMIRHLARVASDHSPFIFKICDIPHPLKKFIQFEDVWKCYTAAWNVVLKSWRKSDFGDDVEILQEKNKEIFEGSLFLE</sequence>
<comment type="caution">
    <text evidence="2">The sequence shown here is derived from an EMBL/GenBank/DDBJ whole genome shotgun (WGS) entry which is preliminary data.</text>
</comment>
<keyword evidence="3" id="KW-1185">Reference proteome</keyword>
<dbReference type="Pfam" id="PF03372">
    <property type="entry name" value="Exo_endo_phos"/>
    <property type="match status" value="1"/>
</dbReference>
<dbReference type="PANTHER" id="PTHR33710:SF54">
    <property type="entry name" value="NON-LTR RETROELEMENT REVERSE TRANSCRIPTASE"/>
    <property type="match status" value="1"/>
</dbReference>
<dbReference type="InterPro" id="IPR005135">
    <property type="entry name" value="Endo/exonuclease/phosphatase"/>
</dbReference>
<dbReference type="PANTHER" id="PTHR33710">
    <property type="entry name" value="BNAC02G09200D PROTEIN"/>
    <property type="match status" value="1"/>
</dbReference>
<evidence type="ECO:0000259" key="1">
    <source>
        <dbReference type="Pfam" id="PF03372"/>
    </source>
</evidence>
<organism evidence="2 3">
    <name type="scientific">Dendrobium thyrsiflorum</name>
    <name type="common">Pinecone-like raceme dendrobium</name>
    <name type="synonym">Orchid</name>
    <dbReference type="NCBI Taxonomy" id="117978"/>
    <lineage>
        <taxon>Eukaryota</taxon>
        <taxon>Viridiplantae</taxon>
        <taxon>Streptophyta</taxon>
        <taxon>Embryophyta</taxon>
        <taxon>Tracheophyta</taxon>
        <taxon>Spermatophyta</taxon>
        <taxon>Magnoliopsida</taxon>
        <taxon>Liliopsida</taxon>
        <taxon>Asparagales</taxon>
        <taxon>Orchidaceae</taxon>
        <taxon>Epidendroideae</taxon>
        <taxon>Malaxideae</taxon>
        <taxon>Dendrobiinae</taxon>
        <taxon>Dendrobium</taxon>
    </lineage>
</organism>